<sequence length="188" mass="20715">MLTLNEAIFVLHEGVSSAADIDRLFKECFGHAMGPLETADLIGLDTVLLSLEVLYGDFNDPKYRPCPLLRRLVDAGLHGRKTGQGFHSYERSNESGSGDMAEDDKHLIREFISTNMQGVPVDDDEDLFASGYVNSLFAVQLVMWIERTFDFQLVGKDLDFANFSTIDAIAAFVDGKRTLAGGGAWTSN</sequence>
<keyword evidence="5" id="KW-1185">Reference proteome</keyword>
<dbReference type="SUPFAM" id="SSF48179">
    <property type="entry name" value="6-phosphogluconate dehydrogenase C-terminal domain-like"/>
    <property type="match status" value="1"/>
</dbReference>
<evidence type="ECO:0000313" key="4">
    <source>
        <dbReference type="EMBL" id="MEJ8672693.1"/>
    </source>
</evidence>
<dbReference type="InterPro" id="IPR008927">
    <property type="entry name" value="6-PGluconate_DH-like_C_sf"/>
</dbReference>
<protein>
    <submittedName>
        <fullName evidence="4">3-hydroxyacyl-CoA dehydrogenase family protein</fullName>
    </submittedName>
</protein>
<comment type="similarity">
    <text evidence="2">Belongs to the 3-hydroxyacyl-CoA dehydrogenase family.</text>
</comment>
<dbReference type="Pfam" id="PF00725">
    <property type="entry name" value="3HCDH"/>
    <property type="match status" value="1"/>
</dbReference>
<evidence type="ECO:0000313" key="5">
    <source>
        <dbReference type="Proteomes" id="UP001376459"/>
    </source>
</evidence>
<gene>
    <name evidence="4" type="ORF">WKI71_43230</name>
</gene>
<evidence type="ECO:0000256" key="1">
    <source>
        <dbReference type="ARBA" id="ARBA00005086"/>
    </source>
</evidence>
<dbReference type="InterPro" id="IPR036736">
    <property type="entry name" value="ACP-like_sf"/>
</dbReference>
<dbReference type="Proteomes" id="UP001376459">
    <property type="component" value="Unassembled WGS sequence"/>
</dbReference>
<dbReference type="Gene3D" id="1.10.1200.10">
    <property type="entry name" value="ACP-like"/>
    <property type="match status" value="1"/>
</dbReference>
<evidence type="ECO:0000256" key="2">
    <source>
        <dbReference type="ARBA" id="ARBA00009463"/>
    </source>
</evidence>
<reference evidence="4 5" key="1">
    <citation type="submission" date="2024-03" db="EMBL/GenBank/DDBJ databases">
        <title>Novel Streptomyces species of biotechnological and ecological value are a feature of Machair soil.</title>
        <authorList>
            <person name="Prole J.R."/>
            <person name="Goodfellow M."/>
            <person name="Allenby N."/>
            <person name="Ward A.C."/>
        </authorList>
    </citation>
    <scope>NUCLEOTIDE SEQUENCE [LARGE SCALE GENOMIC DNA]</scope>
    <source>
        <strain evidence="4 5">MS1.AVA.1</strain>
    </source>
</reference>
<dbReference type="EMBL" id="JBBKAK010000001">
    <property type="protein sequence ID" value="MEJ8672693.1"/>
    <property type="molecule type" value="Genomic_DNA"/>
</dbReference>
<dbReference type="PROSITE" id="PS50075">
    <property type="entry name" value="CARRIER"/>
    <property type="match status" value="1"/>
</dbReference>
<dbReference type="InterPro" id="IPR013328">
    <property type="entry name" value="6PGD_dom2"/>
</dbReference>
<dbReference type="InterPro" id="IPR006108">
    <property type="entry name" value="3HC_DH_C"/>
</dbReference>
<feature type="domain" description="Carrier" evidence="3">
    <location>
        <begin position="98"/>
        <end position="177"/>
    </location>
</feature>
<proteinExistence type="inferred from homology"/>
<dbReference type="PANTHER" id="PTHR48075">
    <property type="entry name" value="3-HYDROXYACYL-COA DEHYDROGENASE FAMILY PROTEIN"/>
    <property type="match status" value="1"/>
</dbReference>
<comment type="pathway">
    <text evidence="1">Lipid metabolism; butanoate metabolism.</text>
</comment>
<dbReference type="InterPro" id="IPR009081">
    <property type="entry name" value="PP-bd_ACP"/>
</dbReference>
<dbReference type="SUPFAM" id="SSF47336">
    <property type="entry name" value="ACP-like"/>
    <property type="match status" value="1"/>
</dbReference>
<accession>A0ABU8UUV9</accession>
<comment type="caution">
    <text evidence="4">The sequence shown here is derived from an EMBL/GenBank/DDBJ whole genome shotgun (WGS) entry which is preliminary data.</text>
</comment>
<dbReference type="Pfam" id="PF00550">
    <property type="entry name" value="PP-binding"/>
    <property type="match status" value="1"/>
</dbReference>
<name>A0ABU8UUV9_9ACTN</name>
<dbReference type="PANTHER" id="PTHR48075:SF5">
    <property type="entry name" value="3-HYDROXYBUTYRYL-COA DEHYDROGENASE"/>
    <property type="match status" value="1"/>
</dbReference>
<organism evidence="4 5">
    <name type="scientific">Streptomyces machairae</name>
    <dbReference type="NCBI Taxonomy" id="3134109"/>
    <lineage>
        <taxon>Bacteria</taxon>
        <taxon>Bacillati</taxon>
        <taxon>Actinomycetota</taxon>
        <taxon>Actinomycetes</taxon>
        <taxon>Kitasatosporales</taxon>
        <taxon>Streptomycetaceae</taxon>
        <taxon>Streptomyces</taxon>
    </lineage>
</organism>
<evidence type="ECO:0000259" key="3">
    <source>
        <dbReference type="PROSITE" id="PS50075"/>
    </source>
</evidence>
<dbReference type="Gene3D" id="1.10.1040.10">
    <property type="entry name" value="N-(1-d-carboxylethyl)-l-norvaline Dehydrogenase, domain 2"/>
    <property type="match status" value="1"/>
</dbReference>